<keyword evidence="3" id="KW-1185">Reference proteome</keyword>
<accession>A0ABP7J4W3</accession>
<protein>
    <recommendedName>
        <fullName evidence="4">ATP-grasp-modified RiPP</fullName>
    </recommendedName>
</protein>
<evidence type="ECO:0000313" key="2">
    <source>
        <dbReference type="EMBL" id="GAA3834684.1"/>
    </source>
</evidence>
<dbReference type="EMBL" id="BAAAZR010000036">
    <property type="protein sequence ID" value="GAA3834684.1"/>
    <property type="molecule type" value="Genomic_DNA"/>
</dbReference>
<feature type="region of interest" description="Disordered" evidence="1">
    <location>
        <begin position="72"/>
        <end position="102"/>
    </location>
</feature>
<evidence type="ECO:0000256" key="1">
    <source>
        <dbReference type="SAM" id="MobiDB-lite"/>
    </source>
</evidence>
<dbReference type="Proteomes" id="UP001500888">
    <property type="component" value="Unassembled WGS sequence"/>
</dbReference>
<name>A0ABP7J4W3_9ACTN</name>
<proteinExistence type="predicted"/>
<gene>
    <name evidence="2" type="ORF">GCM10022226_65210</name>
</gene>
<comment type="caution">
    <text evidence="2">The sequence shown here is derived from an EMBL/GenBank/DDBJ whole genome shotgun (WGS) entry which is preliminary data.</text>
</comment>
<organism evidence="2 3">
    <name type="scientific">Sphaerisporangium flaviroseum</name>
    <dbReference type="NCBI Taxonomy" id="509199"/>
    <lineage>
        <taxon>Bacteria</taxon>
        <taxon>Bacillati</taxon>
        <taxon>Actinomycetota</taxon>
        <taxon>Actinomycetes</taxon>
        <taxon>Streptosporangiales</taxon>
        <taxon>Streptosporangiaceae</taxon>
        <taxon>Sphaerisporangium</taxon>
    </lineage>
</organism>
<reference evidence="3" key="1">
    <citation type="journal article" date="2019" name="Int. J. Syst. Evol. Microbiol.">
        <title>The Global Catalogue of Microorganisms (GCM) 10K type strain sequencing project: providing services to taxonomists for standard genome sequencing and annotation.</title>
        <authorList>
            <consortium name="The Broad Institute Genomics Platform"/>
            <consortium name="The Broad Institute Genome Sequencing Center for Infectious Disease"/>
            <person name="Wu L."/>
            <person name="Ma J."/>
        </authorList>
    </citation>
    <scope>NUCLEOTIDE SEQUENCE [LARGE SCALE GENOMIC DNA]</scope>
    <source>
        <strain evidence="3">JCM 16908</strain>
    </source>
</reference>
<sequence>MDIVYPPPIEYRSRPARRTGGETGEVWSVNLRIEPIVNELSPLYLAAHRRRESPSFGTHAAPAADMFHMVTGDGSAQFTGAPELPAPEPGTQQASADLEEAR</sequence>
<evidence type="ECO:0000313" key="3">
    <source>
        <dbReference type="Proteomes" id="UP001500888"/>
    </source>
</evidence>
<evidence type="ECO:0008006" key="4">
    <source>
        <dbReference type="Google" id="ProtNLM"/>
    </source>
</evidence>